<evidence type="ECO:0000256" key="7">
    <source>
        <dbReference type="RuleBase" id="RU368100"/>
    </source>
</evidence>
<comment type="subcellular location">
    <subcellularLocation>
        <location evidence="1 7">Cytoplasm</location>
    </subcellularLocation>
</comment>
<dbReference type="GO" id="GO:0030942">
    <property type="term" value="F:endoplasmic reticulum signal peptide binding"/>
    <property type="evidence" value="ECO:0007669"/>
    <property type="project" value="UniProtKB-UniRule"/>
</dbReference>
<comment type="function">
    <text evidence="7">Component of the signal recognition particle (SRP) complex, a ribonucleoprotein complex that mediates the cotranslational targeting of secretory and membrane proteins to the endoplasmic reticulum (ER).</text>
</comment>
<evidence type="ECO:0000256" key="3">
    <source>
        <dbReference type="ARBA" id="ARBA00022490"/>
    </source>
</evidence>
<keyword evidence="4 7" id="KW-0694">RNA-binding</keyword>
<keyword evidence="5 7" id="KW-0733">Signal recognition particle</keyword>
<dbReference type="GO" id="GO:0006614">
    <property type="term" value="P:SRP-dependent cotranslational protein targeting to membrane"/>
    <property type="evidence" value="ECO:0007669"/>
    <property type="project" value="UniProtKB-UniRule"/>
</dbReference>
<dbReference type="InterPro" id="IPR003210">
    <property type="entry name" value="Signal_recog_particle_SRP14"/>
</dbReference>
<dbReference type="STRING" id="2163413.A0A4V1AED1"/>
<evidence type="ECO:0000256" key="4">
    <source>
        <dbReference type="ARBA" id="ARBA00022884"/>
    </source>
</evidence>
<dbReference type="AlphaFoldDB" id="A0A4V1AED1"/>
<evidence type="ECO:0000313" key="8">
    <source>
        <dbReference type="EMBL" id="QBM88793.1"/>
    </source>
</evidence>
<reference evidence="9" key="1">
    <citation type="submission" date="2019-03" db="EMBL/GenBank/DDBJ databases">
        <title>Snf2 controls pulcherriminic acid biosynthesis and connects pigmentation and antifungal activity of the yeast Metschnikowia pulcherrima.</title>
        <authorList>
            <person name="Gore-Lloyd D."/>
            <person name="Sumann I."/>
            <person name="Brachmann A.O."/>
            <person name="Schneeberger K."/>
            <person name="Ortiz-Merino R.A."/>
            <person name="Moreno-Beltran M."/>
            <person name="Schlaefli M."/>
            <person name="Kirner P."/>
            <person name="Santos Kron A."/>
            <person name="Wolfe K.H."/>
            <person name="Piel J."/>
            <person name="Ahrens C.H."/>
            <person name="Henk D."/>
            <person name="Freimoser F.M."/>
        </authorList>
    </citation>
    <scope>NUCLEOTIDE SEQUENCE [LARGE SCALE GENOMIC DNA]</scope>
    <source>
        <strain evidence="9">APC 1.2</strain>
    </source>
</reference>
<evidence type="ECO:0000313" key="9">
    <source>
        <dbReference type="Proteomes" id="UP000292447"/>
    </source>
</evidence>
<sequence>MSQSITEDIPIPSLSNADFLKQLGAYFETSQGNSPFHITHKRLVPKSSSTKDDLSSNVVVHPLQFPQNTDSYLVLVRAKIGADKKLSTAVAPEDLTEFWAKYSKMLKASIARNKK</sequence>
<comment type="subunit">
    <text evidence="7">Component of a fungal signal recognition particle (SRP) complex that consists of a 7SL RNA molecule (scR1) and at least six protein subunits: SRP72, SRP68, SRP54, SEC65, SRP21 and SRP14.</text>
</comment>
<dbReference type="Pfam" id="PF02290">
    <property type="entry name" value="SRP14"/>
    <property type="match status" value="1"/>
</dbReference>
<organism evidence="8 9">
    <name type="scientific">Metschnikowia aff. pulcherrima</name>
    <dbReference type="NCBI Taxonomy" id="2163413"/>
    <lineage>
        <taxon>Eukaryota</taxon>
        <taxon>Fungi</taxon>
        <taxon>Dikarya</taxon>
        <taxon>Ascomycota</taxon>
        <taxon>Saccharomycotina</taxon>
        <taxon>Pichiomycetes</taxon>
        <taxon>Metschnikowiaceae</taxon>
        <taxon>Metschnikowia</taxon>
    </lineage>
</organism>
<dbReference type="GO" id="GO:0005786">
    <property type="term" value="C:signal recognition particle, endoplasmic reticulum targeting"/>
    <property type="evidence" value="ECO:0007669"/>
    <property type="project" value="UniProtKB-UniRule"/>
</dbReference>
<keyword evidence="9" id="KW-1185">Reference proteome</keyword>
<dbReference type="Gene3D" id="3.30.720.10">
    <property type="entry name" value="Signal recognition particle alu RNA binding heterodimer, srp9/1"/>
    <property type="match status" value="1"/>
</dbReference>
<keyword evidence="3 7" id="KW-0963">Cytoplasm</keyword>
<accession>A0A4V1AED1</accession>
<comment type="similarity">
    <text evidence="2 7">Belongs to the SRP14 family.</text>
</comment>
<keyword evidence="6 7" id="KW-0687">Ribonucleoprotein</keyword>
<gene>
    <name evidence="8" type="primary">MPUL0C07740</name>
    <name evidence="8" type="ORF">METSCH_C07740</name>
</gene>
<dbReference type="GO" id="GO:0008312">
    <property type="term" value="F:7S RNA binding"/>
    <property type="evidence" value="ECO:0007669"/>
    <property type="project" value="UniProtKB-UniRule"/>
</dbReference>
<proteinExistence type="inferred from homology"/>
<dbReference type="EMBL" id="CP034458">
    <property type="protein sequence ID" value="QBM88793.1"/>
    <property type="molecule type" value="Genomic_DNA"/>
</dbReference>
<dbReference type="SUPFAM" id="SSF54762">
    <property type="entry name" value="Signal recognition particle alu RNA binding heterodimer, SRP9/14"/>
    <property type="match status" value="1"/>
</dbReference>
<dbReference type="InterPro" id="IPR009018">
    <property type="entry name" value="Signal_recog_particle_SRP9/14"/>
</dbReference>
<dbReference type="PANTHER" id="PTHR12013">
    <property type="entry name" value="SIGNAL RECOGNITION PARTICLE 14 KD PROTEIN"/>
    <property type="match status" value="1"/>
</dbReference>
<dbReference type="Proteomes" id="UP000292447">
    <property type="component" value="Chromosome III"/>
</dbReference>
<evidence type="ECO:0000256" key="2">
    <source>
        <dbReference type="ARBA" id="ARBA00010349"/>
    </source>
</evidence>
<protein>
    <recommendedName>
        <fullName evidence="7">Signal recognition particle subunit SRP14</fullName>
    </recommendedName>
    <alternativeName>
        <fullName evidence="7">Signal recognition particle 14 kDa protein</fullName>
    </alternativeName>
</protein>
<evidence type="ECO:0000256" key="5">
    <source>
        <dbReference type="ARBA" id="ARBA00023135"/>
    </source>
</evidence>
<evidence type="ECO:0000256" key="1">
    <source>
        <dbReference type="ARBA" id="ARBA00004496"/>
    </source>
</evidence>
<name>A0A4V1AED1_9ASCO</name>
<evidence type="ECO:0000256" key="6">
    <source>
        <dbReference type="ARBA" id="ARBA00023274"/>
    </source>
</evidence>